<protein>
    <submittedName>
        <fullName evidence="2">9448_t:CDS:1</fullName>
    </submittedName>
</protein>
<sequence>MPSLDIFVEKHSHDITHESRHNIASEPNGSDKSEQNANNRTESCISHSSSTSSASSSATSSTIIYFTGHRSTHSQKLARLYSTTTKSCSGSGHLLTDTRFWDFTIEGVNTCIRYGNFDKNGEQKERAVQIQSHISAEEASKFISRIVQEKVEDGFVGWVCWG</sequence>
<dbReference type="Proteomes" id="UP000789831">
    <property type="component" value="Unassembled WGS sequence"/>
</dbReference>
<accession>A0A9N9BCZ0</accession>
<organism evidence="2 3">
    <name type="scientific">Ambispora gerdemannii</name>
    <dbReference type="NCBI Taxonomy" id="144530"/>
    <lineage>
        <taxon>Eukaryota</taxon>
        <taxon>Fungi</taxon>
        <taxon>Fungi incertae sedis</taxon>
        <taxon>Mucoromycota</taxon>
        <taxon>Glomeromycotina</taxon>
        <taxon>Glomeromycetes</taxon>
        <taxon>Archaeosporales</taxon>
        <taxon>Ambisporaceae</taxon>
        <taxon>Ambispora</taxon>
    </lineage>
</organism>
<evidence type="ECO:0000256" key="1">
    <source>
        <dbReference type="SAM" id="MobiDB-lite"/>
    </source>
</evidence>
<feature type="compositionally biased region" description="Low complexity" evidence="1">
    <location>
        <begin position="43"/>
        <end position="56"/>
    </location>
</feature>
<reference evidence="2" key="1">
    <citation type="submission" date="2021-06" db="EMBL/GenBank/DDBJ databases">
        <authorList>
            <person name="Kallberg Y."/>
            <person name="Tangrot J."/>
            <person name="Rosling A."/>
        </authorList>
    </citation>
    <scope>NUCLEOTIDE SEQUENCE</scope>
    <source>
        <strain evidence="2">MT106</strain>
    </source>
</reference>
<proteinExistence type="predicted"/>
<evidence type="ECO:0000313" key="2">
    <source>
        <dbReference type="EMBL" id="CAG8559509.1"/>
    </source>
</evidence>
<dbReference type="OrthoDB" id="10447521at2759"/>
<feature type="region of interest" description="Disordered" evidence="1">
    <location>
        <begin position="10"/>
        <end position="56"/>
    </location>
</feature>
<dbReference type="Gene3D" id="2.20.140.10">
    <property type="entry name" value="WGR domain"/>
    <property type="match status" value="1"/>
</dbReference>
<name>A0A9N9BCZ0_9GLOM</name>
<keyword evidence="3" id="KW-1185">Reference proteome</keyword>
<comment type="caution">
    <text evidence="2">The sequence shown here is derived from an EMBL/GenBank/DDBJ whole genome shotgun (WGS) entry which is preliminary data.</text>
</comment>
<dbReference type="EMBL" id="CAJVPL010001219">
    <property type="protein sequence ID" value="CAG8559509.1"/>
    <property type="molecule type" value="Genomic_DNA"/>
</dbReference>
<feature type="compositionally biased region" description="Basic and acidic residues" evidence="1">
    <location>
        <begin position="10"/>
        <end position="34"/>
    </location>
</feature>
<gene>
    <name evidence="2" type="ORF">AGERDE_LOCUS7079</name>
</gene>
<dbReference type="AlphaFoldDB" id="A0A9N9BCZ0"/>
<evidence type="ECO:0000313" key="3">
    <source>
        <dbReference type="Proteomes" id="UP000789831"/>
    </source>
</evidence>